<dbReference type="GO" id="GO:0048513">
    <property type="term" value="P:animal organ development"/>
    <property type="evidence" value="ECO:0007669"/>
    <property type="project" value="TreeGrafter"/>
</dbReference>
<keyword evidence="7 12" id="KW-1133">Transmembrane helix</keyword>
<feature type="compositionally biased region" description="Pro residues" evidence="11">
    <location>
        <begin position="230"/>
        <end position="239"/>
    </location>
</feature>
<dbReference type="GO" id="GO:0045499">
    <property type="term" value="F:chemorepellent activity"/>
    <property type="evidence" value="ECO:0007669"/>
    <property type="project" value="TreeGrafter"/>
</dbReference>
<keyword evidence="5" id="KW-0245">EGF-like domain</keyword>
<protein>
    <submittedName>
        <fullName evidence="13">Uncharacterized protein</fullName>
    </submittedName>
</protein>
<reference evidence="13" key="3">
    <citation type="submission" date="2025-08" db="UniProtKB">
        <authorList>
            <consortium name="Ensembl"/>
        </authorList>
    </citation>
    <scope>IDENTIFICATION</scope>
</reference>
<dbReference type="Proteomes" id="UP000265140">
    <property type="component" value="Chromosome 5"/>
</dbReference>
<dbReference type="GO" id="GO:0005886">
    <property type="term" value="C:plasma membrane"/>
    <property type="evidence" value="ECO:0007669"/>
    <property type="project" value="UniProtKB-SubCell"/>
</dbReference>
<dbReference type="Bgee" id="ENSELUG00000011088">
    <property type="expression patterns" value="Expressed in brain and 3 other cell types or tissues"/>
</dbReference>
<feature type="compositionally biased region" description="Low complexity" evidence="11">
    <location>
        <begin position="151"/>
        <end position="168"/>
    </location>
</feature>
<dbReference type="PANTHER" id="PTHR11100:SF28">
    <property type="entry name" value="NEUREGULIN 3B"/>
    <property type="match status" value="1"/>
</dbReference>
<dbReference type="PANTHER" id="PTHR11100">
    <property type="entry name" value="HEREGULIN-NEUREGULIN FAMILY MEMBER"/>
    <property type="match status" value="1"/>
</dbReference>
<evidence type="ECO:0000313" key="13">
    <source>
        <dbReference type="Ensembl" id="ENSELUP00000010606.1"/>
    </source>
</evidence>
<dbReference type="GeneTree" id="ENSGT00940000156754"/>
<feature type="compositionally biased region" description="Low complexity" evidence="11">
    <location>
        <begin position="208"/>
        <end position="229"/>
    </location>
</feature>
<reference evidence="14" key="1">
    <citation type="journal article" date="2014" name="PLoS ONE">
        <title>The genome and linkage map of the northern pike (Esox lucius): conserved synteny revealed between the salmonid sister group and the Neoteleostei.</title>
        <authorList>
            <person name="Rondeau E.B."/>
            <person name="Minkley D.R."/>
            <person name="Leong J.S."/>
            <person name="Messmer A.M."/>
            <person name="Jantzen J.R."/>
            <person name="von Schalburg K.R."/>
            <person name="Lemon C."/>
            <person name="Bird N.H."/>
            <person name="Koop B.F."/>
        </authorList>
    </citation>
    <scope>NUCLEOTIDE SEQUENCE</scope>
</reference>
<feature type="transmembrane region" description="Helical" evidence="12">
    <location>
        <begin position="46"/>
        <end position="70"/>
    </location>
</feature>
<organism evidence="13 14">
    <name type="scientific">Esox lucius</name>
    <name type="common">Northern pike</name>
    <dbReference type="NCBI Taxonomy" id="8010"/>
    <lineage>
        <taxon>Eukaryota</taxon>
        <taxon>Metazoa</taxon>
        <taxon>Chordata</taxon>
        <taxon>Craniata</taxon>
        <taxon>Vertebrata</taxon>
        <taxon>Euteleostomi</taxon>
        <taxon>Actinopterygii</taxon>
        <taxon>Neopterygii</taxon>
        <taxon>Teleostei</taxon>
        <taxon>Protacanthopterygii</taxon>
        <taxon>Esociformes</taxon>
        <taxon>Esocidae</taxon>
        <taxon>Esox</taxon>
    </lineage>
</organism>
<dbReference type="GO" id="GO:0035556">
    <property type="term" value="P:intracellular signal transduction"/>
    <property type="evidence" value="ECO:0007669"/>
    <property type="project" value="TreeGrafter"/>
</dbReference>
<evidence type="ECO:0000256" key="2">
    <source>
        <dbReference type="ARBA" id="ARBA00004613"/>
    </source>
</evidence>
<dbReference type="InterPro" id="IPR040180">
    <property type="entry name" value="Neuregulin"/>
</dbReference>
<evidence type="ECO:0000256" key="11">
    <source>
        <dbReference type="SAM" id="MobiDB-lite"/>
    </source>
</evidence>
<reference evidence="13" key="4">
    <citation type="submission" date="2025-09" db="UniProtKB">
        <authorList>
            <consortium name="Ensembl"/>
        </authorList>
    </citation>
    <scope>IDENTIFICATION</scope>
</reference>
<evidence type="ECO:0000256" key="12">
    <source>
        <dbReference type="SAM" id="Phobius"/>
    </source>
</evidence>
<evidence type="ECO:0000256" key="3">
    <source>
        <dbReference type="ARBA" id="ARBA00022475"/>
    </source>
</evidence>
<evidence type="ECO:0000256" key="1">
    <source>
        <dbReference type="ARBA" id="ARBA00004251"/>
    </source>
</evidence>
<keyword evidence="8" id="KW-0339">Growth factor</keyword>
<dbReference type="AlphaFoldDB" id="A0A3P8Y1R5"/>
<comment type="subcellular location">
    <subcellularLocation>
        <location evidence="1">Cell membrane</location>
        <topology evidence="1">Single-pass type I membrane protein</topology>
    </subcellularLocation>
    <subcellularLocation>
        <location evidence="2">Secreted</location>
    </subcellularLocation>
</comment>
<evidence type="ECO:0000256" key="8">
    <source>
        <dbReference type="ARBA" id="ARBA00023030"/>
    </source>
</evidence>
<dbReference type="OMA" id="TERWHRE"/>
<evidence type="ECO:0000256" key="7">
    <source>
        <dbReference type="ARBA" id="ARBA00022989"/>
    </source>
</evidence>
<dbReference type="GO" id="GO:0005615">
    <property type="term" value="C:extracellular space"/>
    <property type="evidence" value="ECO:0007669"/>
    <property type="project" value="TreeGrafter"/>
</dbReference>
<feature type="region of interest" description="Disordered" evidence="11">
    <location>
        <begin position="1"/>
        <end position="28"/>
    </location>
</feature>
<evidence type="ECO:0000256" key="10">
    <source>
        <dbReference type="ARBA" id="ARBA00023157"/>
    </source>
</evidence>
<name>A0A3P8Y1R5_ESOLU</name>
<accession>A0A3P8Y1R5</accession>
<reference evidence="13" key="2">
    <citation type="submission" date="2020-02" db="EMBL/GenBank/DDBJ databases">
        <title>Esox lucius (northern pike) genome, fEsoLuc1, primary haplotype.</title>
        <authorList>
            <person name="Myers G."/>
            <person name="Karagic N."/>
            <person name="Meyer A."/>
            <person name="Pippel M."/>
            <person name="Reichard M."/>
            <person name="Winkler S."/>
            <person name="Tracey A."/>
            <person name="Sims Y."/>
            <person name="Howe K."/>
            <person name="Rhie A."/>
            <person name="Formenti G."/>
            <person name="Durbin R."/>
            <person name="Fedrigo O."/>
            <person name="Jarvis E.D."/>
        </authorList>
    </citation>
    <scope>NUCLEOTIDE SEQUENCE [LARGE SCALE GENOMIC DNA]</scope>
</reference>
<dbReference type="GO" id="GO:0008083">
    <property type="term" value="F:growth factor activity"/>
    <property type="evidence" value="ECO:0007669"/>
    <property type="project" value="UniProtKB-KW"/>
</dbReference>
<dbReference type="GO" id="GO:0007399">
    <property type="term" value="P:nervous system development"/>
    <property type="evidence" value="ECO:0007669"/>
    <property type="project" value="InterPro"/>
</dbReference>
<evidence type="ECO:0000256" key="4">
    <source>
        <dbReference type="ARBA" id="ARBA00022525"/>
    </source>
</evidence>
<dbReference type="Ensembl" id="ENSELUT00000001869.3">
    <property type="protein sequence ID" value="ENSELUP00000010606.1"/>
    <property type="gene ID" value="ENSELUG00000011088.3"/>
</dbReference>
<dbReference type="InParanoid" id="A0A3P8Y1R5"/>
<keyword evidence="6 12" id="KW-0812">Transmembrane</keyword>
<evidence type="ECO:0000256" key="6">
    <source>
        <dbReference type="ARBA" id="ARBA00022692"/>
    </source>
</evidence>
<feature type="region of interest" description="Disordered" evidence="11">
    <location>
        <begin position="137"/>
        <end position="265"/>
    </location>
</feature>
<evidence type="ECO:0000256" key="9">
    <source>
        <dbReference type="ARBA" id="ARBA00023136"/>
    </source>
</evidence>
<sequence length="271" mass="28698">MMSERSGASTLGAMSLEEPGGEQASPRAQGPLRCGPCAVWPRQQTWLCAVPLVMGFVGLGLSLMLLKWIVVGSVQDYVPTDLVDAKGIGQDPIFLSEPSALPKRPDTMTSTITATAVVSTSTPLAADATAPAPRTRFGPPSNHSAPHLHNRVSSGTRVTGTTTTTRATRLAHPGGKEVTPRSTTVRRVSGTGNGRKEKEPPNLRPGPTSTTTKAISMTSTTKTTTEWPAPTSPPSPPAKPTGRWNPGRSGKGPATRPHHRFRTSKSVFFFF</sequence>
<proteinExistence type="predicted"/>
<keyword evidence="9 12" id="KW-0472">Membrane</keyword>
<evidence type="ECO:0000313" key="14">
    <source>
        <dbReference type="Proteomes" id="UP000265140"/>
    </source>
</evidence>
<keyword evidence="4" id="KW-0964">Secreted</keyword>
<evidence type="ECO:0000256" key="5">
    <source>
        <dbReference type="ARBA" id="ARBA00022536"/>
    </source>
</evidence>
<keyword evidence="10" id="KW-1015">Disulfide bond</keyword>
<dbReference type="STRING" id="8010.ENSELUP00000010606"/>
<keyword evidence="14" id="KW-1185">Reference proteome</keyword>
<keyword evidence="3" id="KW-1003">Cell membrane</keyword>